<keyword evidence="1" id="KW-0472">Membrane</keyword>
<accession>A0A345ZQG1</accession>
<feature type="transmembrane region" description="Helical" evidence="1">
    <location>
        <begin position="139"/>
        <end position="160"/>
    </location>
</feature>
<dbReference type="EMBL" id="CP031417">
    <property type="protein sequence ID" value="AXK79158.1"/>
    <property type="molecule type" value="Genomic_DNA"/>
</dbReference>
<evidence type="ECO:0000313" key="3">
    <source>
        <dbReference type="Proteomes" id="UP000254889"/>
    </source>
</evidence>
<proteinExistence type="predicted"/>
<sequence length="210" mass="23178">MRTGSADKTVVADVTAAETPPAGEIAYTYRPSLLGAPWQFTLTPAGIAWTAGRRSGLVPYEAVRRVRLSYRPANMQSYRFVTEIWAEGAPRLRVVSTSWKSMFLQERLDQGYAVFVTALHRRLSEVGAPIVYERGTHPLIYWPGVAVFGVVCLAFIVLAVRGLQQNVLAGAAFVAVFLAVFAWHGGNFLRRNRPGTYRPDAVPDVLLPKT</sequence>
<keyword evidence="3" id="KW-1185">Reference proteome</keyword>
<evidence type="ECO:0000313" key="2">
    <source>
        <dbReference type="EMBL" id="AXK79158.1"/>
    </source>
</evidence>
<dbReference type="RefSeq" id="WP_115687572.1">
    <property type="nucleotide sequence ID" value="NZ_CP031417.1"/>
</dbReference>
<name>A0A345ZQG1_9HYPH</name>
<organism evidence="2 3">
    <name type="scientific">Pseudolabrys taiwanensis</name>
    <dbReference type="NCBI Taxonomy" id="331696"/>
    <lineage>
        <taxon>Bacteria</taxon>
        <taxon>Pseudomonadati</taxon>
        <taxon>Pseudomonadota</taxon>
        <taxon>Alphaproteobacteria</taxon>
        <taxon>Hyphomicrobiales</taxon>
        <taxon>Xanthobacteraceae</taxon>
        <taxon>Pseudolabrys</taxon>
    </lineage>
</organism>
<feature type="transmembrane region" description="Helical" evidence="1">
    <location>
        <begin position="166"/>
        <end position="183"/>
    </location>
</feature>
<dbReference type="KEGG" id="ptaw:DW352_00675"/>
<keyword evidence="1" id="KW-1133">Transmembrane helix</keyword>
<gene>
    <name evidence="2" type="ORF">DW352_00675</name>
</gene>
<evidence type="ECO:0000256" key="1">
    <source>
        <dbReference type="SAM" id="Phobius"/>
    </source>
</evidence>
<keyword evidence="1" id="KW-0812">Transmembrane</keyword>
<reference evidence="2 3" key="1">
    <citation type="submission" date="2018-07" db="EMBL/GenBank/DDBJ databases">
        <authorList>
            <person name="Quirk P.G."/>
            <person name="Krulwich T.A."/>
        </authorList>
    </citation>
    <scope>NUCLEOTIDE SEQUENCE [LARGE SCALE GENOMIC DNA]</scope>
    <source>
        <strain evidence="2 3">CC-BB4</strain>
    </source>
</reference>
<dbReference type="Proteomes" id="UP000254889">
    <property type="component" value="Chromosome"/>
</dbReference>
<dbReference type="AlphaFoldDB" id="A0A345ZQG1"/>
<protein>
    <submittedName>
        <fullName evidence="2">Uncharacterized protein</fullName>
    </submittedName>
</protein>
<dbReference type="OrthoDB" id="8159109at2"/>